<accession>A0A918NIQ6</accession>
<dbReference type="AlphaFoldDB" id="A0A918NIQ6"/>
<gene>
    <name evidence="1" type="ORF">GCM10007392_45570</name>
</gene>
<evidence type="ECO:0000313" key="2">
    <source>
        <dbReference type="Proteomes" id="UP000626148"/>
    </source>
</evidence>
<reference evidence="1" key="1">
    <citation type="journal article" date="2014" name="Int. J. Syst. Evol. Microbiol.">
        <title>Complete genome sequence of Corynebacterium casei LMG S-19264T (=DSM 44701T), isolated from a smear-ripened cheese.</title>
        <authorList>
            <consortium name="US DOE Joint Genome Institute (JGI-PGF)"/>
            <person name="Walter F."/>
            <person name="Albersmeier A."/>
            <person name="Kalinowski J."/>
            <person name="Ruckert C."/>
        </authorList>
    </citation>
    <scope>NUCLEOTIDE SEQUENCE</scope>
    <source>
        <strain evidence="1">KCTC 22169</strain>
    </source>
</reference>
<organism evidence="1 2">
    <name type="scientific">Saccharospirillum salsuginis</name>
    <dbReference type="NCBI Taxonomy" id="418750"/>
    <lineage>
        <taxon>Bacteria</taxon>
        <taxon>Pseudomonadati</taxon>
        <taxon>Pseudomonadota</taxon>
        <taxon>Gammaproteobacteria</taxon>
        <taxon>Oceanospirillales</taxon>
        <taxon>Saccharospirillaceae</taxon>
        <taxon>Saccharospirillum</taxon>
    </lineage>
</organism>
<dbReference type="EMBL" id="BMXR01000016">
    <property type="protein sequence ID" value="GGX73035.1"/>
    <property type="molecule type" value="Genomic_DNA"/>
</dbReference>
<evidence type="ECO:0000313" key="1">
    <source>
        <dbReference type="EMBL" id="GGX73035.1"/>
    </source>
</evidence>
<keyword evidence="2" id="KW-1185">Reference proteome</keyword>
<name>A0A918NIQ6_9GAMM</name>
<proteinExistence type="predicted"/>
<sequence length="209" mass="24839">MTDYNDQYYISLIPAGDEVLFPTLHDRSAKCRYRFRKYDISQGPIFFENCYREEDRKMGVNRDPLPDILVDSAELIVPPVFKEYLQRFPIYGMQFVHAIYVDDYDKWHDNRWAMNFYERIPALDVDNCEIDWEFSNPEESEYDVVRFSLSESVLNDIPEESRLVFKIGQSCKSYVMVHQKVKDFIDQAGFTGLRLIKVSEFEEGRQFKG</sequence>
<protein>
    <submittedName>
        <fullName evidence="1">Uncharacterized protein</fullName>
    </submittedName>
</protein>
<dbReference type="Proteomes" id="UP000626148">
    <property type="component" value="Unassembled WGS sequence"/>
</dbReference>
<reference evidence="1" key="2">
    <citation type="submission" date="2020-09" db="EMBL/GenBank/DDBJ databases">
        <authorList>
            <person name="Sun Q."/>
            <person name="Kim S."/>
        </authorList>
    </citation>
    <scope>NUCLEOTIDE SEQUENCE</scope>
    <source>
        <strain evidence="1">KCTC 22169</strain>
    </source>
</reference>
<comment type="caution">
    <text evidence="1">The sequence shown here is derived from an EMBL/GenBank/DDBJ whole genome shotgun (WGS) entry which is preliminary data.</text>
</comment>
<dbReference type="RefSeq" id="WP_189613158.1">
    <property type="nucleotide sequence ID" value="NZ_BMXR01000016.1"/>
</dbReference>